<dbReference type="InterPro" id="IPR007021">
    <property type="entry name" value="DUF659"/>
</dbReference>
<dbReference type="HOGENOM" id="CLU_008059_0_0_1"/>
<feature type="compositionally biased region" description="Acidic residues" evidence="1">
    <location>
        <begin position="735"/>
        <end position="744"/>
    </location>
</feature>
<feature type="region of interest" description="Disordered" evidence="1">
    <location>
        <begin position="132"/>
        <end position="156"/>
    </location>
</feature>
<dbReference type="AlphaFoldDB" id="A0A0C9W006"/>
<organism evidence="3 4">
    <name type="scientific">Hydnomerulius pinastri MD-312</name>
    <dbReference type="NCBI Taxonomy" id="994086"/>
    <lineage>
        <taxon>Eukaryota</taxon>
        <taxon>Fungi</taxon>
        <taxon>Dikarya</taxon>
        <taxon>Basidiomycota</taxon>
        <taxon>Agaricomycotina</taxon>
        <taxon>Agaricomycetes</taxon>
        <taxon>Agaricomycetidae</taxon>
        <taxon>Boletales</taxon>
        <taxon>Boletales incertae sedis</taxon>
        <taxon>Leucogyrophana</taxon>
    </lineage>
</organism>
<sequence>MDTETKVKLHKLKVYLDQLPDSLPFKNEAESDYGFDFFGTDQTDEEDIGVKGAVNRQLEIRLGHRNNGPVRLMERGPGITAVVSVLDTYLTELPASIILKKWLDDLISSAELAFEEAKCSLPEIPACGAALAQPSAEDSSDVEGENDQPRKTRKAGKLDSKILTSFDDMEYKDLPEVKDSRGTGVKILPLLLEAAKISVATKKYLSTCHHLTITFDGGKTRQPHSVYSVHVTTADRRTFCLELDDASRLSHTGEYIFESLDRIVTKIGPWRFCATSSDNTGNTQKARRLLCTKYPHILNLQDACHLLNLAIKAIALLPEFENVTHQIRAVLAFMSRSSYAMEHFDHKRNVLGITRGLEAVGDTRFGTLYWASRSVQRGLPAFRAIIEEESLGINISSLNELFTEGSSKLTFEFELSKLLSALGPWAKALKCLESAHVTADTIYFYWLAIMAQLDEDLTKNPYKMQMSTIEDIRAIANSRFNEMIEDAPNDTYIVAFFLNPEYRVAPIYKNQNPLAVPSVSVNQKKGQPPKISSKPPSDLIERVGLSLQKMLKHEYGDAYQNQNWADPKKQMAIQNPMLAKYHPMDALGALKDQLKAYAKGVEPFNRRLRPKTESTADWWAAVQQDEDGEVLGALAVKIFSAVPISMADERTMSTITWLNSPRRSSQGVGTLQDHIKIRQWHRYKPEKQKTPFKPVVHWRDMEATISSSKRKASELGEDSPVPGPARPQPRPFDPPADEDSESDTELGNMIDGAERGTEHSPIDDGARWLDKKRKLRGAAVLAERKKFTLGGRSDIDLSSPFFRDVLDDATKSRSQLPTASKTNMVPAKLAPKVVPNSKVSDWESW</sequence>
<feature type="region of interest" description="Disordered" evidence="1">
    <location>
        <begin position="706"/>
        <end position="765"/>
    </location>
</feature>
<protein>
    <recommendedName>
        <fullName evidence="2">DUF659 domain-containing protein</fullName>
    </recommendedName>
</protein>
<evidence type="ECO:0000313" key="3">
    <source>
        <dbReference type="EMBL" id="KIJ59093.1"/>
    </source>
</evidence>
<accession>A0A0C9W006</accession>
<evidence type="ECO:0000259" key="2">
    <source>
        <dbReference type="Pfam" id="PF04937"/>
    </source>
</evidence>
<dbReference type="InterPro" id="IPR012337">
    <property type="entry name" value="RNaseH-like_sf"/>
</dbReference>
<dbReference type="Proteomes" id="UP000053820">
    <property type="component" value="Unassembled WGS sequence"/>
</dbReference>
<dbReference type="SUPFAM" id="SSF53098">
    <property type="entry name" value="Ribonuclease H-like"/>
    <property type="match status" value="1"/>
</dbReference>
<dbReference type="Pfam" id="PF04937">
    <property type="entry name" value="DUF659"/>
    <property type="match status" value="1"/>
</dbReference>
<reference evidence="3 4" key="1">
    <citation type="submission" date="2014-04" db="EMBL/GenBank/DDBJ databases">
        <title>Evolutionary Origins and Diversification of the Mycorrhizal Mutualists.</title>
        <authorList>
            <consortium name="DOE Joint Genome Institute"/>
            <consortium name="Mycorrhizal Genomics Consortium"/>
            <person name="Kohler A."/>
            <person name="Kuo A."/>
            <person name="Nagy L.G."/>
            <person name="Floudas D."/>
            <person name="Copeland A."/>
            <person name="Barry K.W."/>
            <person name="Cichocki N."/>
            <person name="Veneault-Fourrey C."/>
            <person name="LaButti K."/>
            <person name="Lindquist E.A."/>
            <person name="Lipzen A."/>
            <person name="Lundell T."/>
            <person name="Morin E."/>
            <person name="Murat C."/>
            <person name="Riley R."/>
            <person name="Ohm R."/>
            <person name="Sun H."/>
            <person name="Tunlid A."/>
            <person name="Henrissat B."/>
            <person name="Grigoriev I.V."/>
            <person name="Hibbett D.S."/>
            <person name="Martin F."/>
        </authorList>
    </citation>
    <scope>NUCLEOTIDE SEQUENCE [LARGE SCALE GENOMIC DNA]</scope>
    <source>
        <strain evidence="3 4">MD-312</strain>
    </source>
</reference>
<name>A0A0C9W006_9AGAM</name>
<feature type="domain" description="DUF659" evidence="2">
    <location>
        <begin position="207"/>
        <end position="330"/>
    </location>
</feature>
<dbReference type="OrthoDB" id="3236755at2759"/>
<feature type="compositionally biased region" description="Pro residues" evidence="1">
    <location>
        <begin position="721"/>
        <end position="734"/>
    </location>
</feature>
<proteinExistence type="predicted"/>
<dbReference type="EMBL" id="KN839898">
    <property type="protein sequence ID" value="KIJ59093.1"/>
    <property type="molecule type" value="Genomic_DNA"/>
</dbReference>
<keyword evidence="4" id="KW-1185">Reference proteome</keyword>
<evidence type="ECO:0000256" key="1">
    <source>
        <dbReference type="SAM" id="MobiDB-lite"/>
    </source>
</evidence>
<gene>
    <name evidence="3" type="ORF">HYDPIDRAFT_162797</name>
</gene>
<evidence type="ECO:0000313" key="4">
    <source>
        <dbReference type="Proteomes" id="UP000053820"/>
    </source>
</evidence>
<feature type="compositionally biased region" description="Basic and acidic residues" evidence="1">
    <location>
        <begin position="752"/>
        <end position="765"/>
    </location>
</feature>